<proteinExistence type="predicted"/>
<dbReference type="Proteomes" id="UP000324222">
    <property type="component" value="Unassembled WGS sequence"/>
</dbReference>
<dbReference type="EMBL" id="VSRR010001772">
    <property type="protein sequence ID" value="MPC27585.1"/>
    <property type="molecule type" value="Genomic_DNA"/>
</dbReference>
<evidence type="ECO:0000313" key="2">
    <source>
        <dbReference type="Proteomes" id="UP000324222"/>
    </source>
</evidence>
<protein>
    <submittedName>
        <fullName evidence="1">Uncharacterized protein</fullName>
    </submittedName>
</protein>
<name>A0A5B7E2F1_PORTR</name>
<reference evidence="1 2" key="1">
    <citation type="submission" date="2019-05" db="EMBL/GenBank/DDBJ databases">
        <title>Another draft genome of Portunus trituberculatus and its Hox gene families provides insights of decapod evolution.</title>
        <authorList>
            <person name="Jeong J.-H."/>
            <person name="Song I."/>
            <person name="Kim S."/>
            <person name="Choi T."/>
            <person name="Kim D."/>
            <person name="Ryu S."/>
            <person name="Kim W."/>
        </authorList>
    </citation>
    <scope>NUCLEOTIDE SEQUENCE [LARGE SCALE GENOMIC DNA]</scope>
    <source>
        <tissue evidence="1">Muscle</tissue>
    </source>
</reference>
<organism evidence="1 2">
    <name type="scientific">Portunus trituberculatus</name>
    <name type="common">Swimming crab</name>
    <name type="synonym">Neptunus trituberculatus</name>
    <dbReference type="NCBI Taxonomy" id="210409"/>
    <lineage>
        <taxon>Eukaryota</taxon>
        <taxon>Metazoa</taxon>
        <taxon>Ecdysozoa</taxon>
        <taxon>Arthropoda</taxon>
        <taxon>Crustacea</taxon>
        <taxon>Multicrustacea</taxon>
        <taxon>Malacostraca</taxon>
        <taxon>Eumalacostraca</taxon>
        <taxon>Eucarida</taxon>
        <taxon>Decapoda</taxon>
        <taxon>Pleocyemata</taxon>
        <taxon>Brachyura</taxon>
        <taxon>Eubrachyura</taxon>
        <taxon>Portunoidea</taxon>
        <taxon>Portunidae</taxon>
        <taxon>Portuninae</taxon>
        <taxon>Portunus</taxon>
    </lineage>
</organism>
<gene>
    <name evidence="1" type="ORF">E2C01_020759</name>
</gene>
<evidence type="ECO:0000313" key="1">
    <source>
        <dbReference type="EMBL" id="MPC27585.1"/>
    </source>
</evidence>
<keyword evidence="2" id="KW-1185">Reference proteome</keyword>
<dbReference type="AlphaFoldDB" id="A0A5B7E2F1"/>
<comment type="caution">
    <text evidence="1">The sequence shown here is derived from an EMBL/GenBank/DDBJ whole genome shotgun (WGS) entry which is preliminary data.</text>
</comment>
<accession>A0A5B7E2F1</accession>
<sequence>MVYHHQAKLRNRCKRAGFTRVSHNYNTTRGSNKEKFEILAIITPENSHDTMLLQAFIDYVNVMIIRETMKALAARNIQRKQRKPRRIRSWCLGVLGHGIRCTQQRWSGVGDTDGAEGKTWA</sequence>